<protein>
    <submittedName>
        <fullName evidence="1">Uncharacterized protein</fullName>
    </submittedName>
</protein>
<sequence>MFTFGVYCATKAGVISLTRSTSQVSELHNITISNASSWSLIDDVVEAYFKCIYNPKLNGIIFQFGIKKWGRKIRKPHGSN</sequence>
<dbReference type="VEuPathDB" id="FungiDB:RhiirA1_534209"/>
<dbReference type="AlphaFoldDB" id="A0A2I1HKP0"/>
<comment type="caution">
    <text evidence="1">The sequence shown here is derived from an EMBL/GenBank/DDBJ whole genome shotgun (WGS) entry which is preliminary data.</text>
</comment>
<evidence type="ECO:0000313" key="1">
    <source>
        <dbReference type="EMBL" id="PKY59447.1"/>
    </source>
</evidence>
<dbReference type="Proteomes" id="UP000234323">
    <property type="component" value="Unassembled WGS sequence"/>
</dbReference>
<keyword evidence="2" id="KW-1185">Reference proteome</keyword>
<reference evidence="1 2" key="1">
    <citation type="submission" date="2015-10" db="EMBL/GenBank/DDBJ databases">
        <title>Genome analyses suggest a sexual origin of heterokaryosis in a supposedly ancient asexual fungus.</title>
        <authorList>
            <person name="Ropars J."/>
            <person name="Sedzielewska K."/>
            <person name="Noel J."/>
            <person name="Charron P."/>
            <person name="Farinelli L."/>
            <person name="Marton T."/>
            <person name="Kruger M."/>
            <person name="Pelin A."/>
            <person name="Brachmann A."/>
            <person name="Corradi N."/>
        </authorList>
    </citation>
    <scope>NUCLEOTIDE SEQUENCE [LARGE SCALE GENOMIC DNA]</scope>
    <source>
        <strain evidence="1 2">A4</strain>
    </source>
</reference>
<organism evidence="1 2">
    <name type="scientific">Rhizophagus irregularis</name>
    <dbReference type="NCBI Taxonomy" id="588596"/>
    <lineage>
        <taxon>Eukaryota</taxon>
        <taxon>Fungi</taxon>
        <taxon>Fungi incertae sedis</taxon>
        <taxon>Mucoromycota</taxon>
        <taxon>Glomeromycotina</taxon>
        <taxon>Glomeromycetes</taxon>
        <taxon>Glomerales</taxon>
        <taxon>Glomeraceae</taxon>
        <taxon>Rhizophagus</taxon>
    </lineage>
</organism>
<evidence type="ECO:0000313" key="2">
    <source>
        <dbReference type="Proteomes" id="UP000234323"/>
    </source>
</evidence>
<proteinExistence type="predicted"/>
<accession>A0A2I1HKP0</accession>
<dbReference type="VEuPathDB" id="FungiDB:FUN_024479"/>
<dbReference type="EMBL" id="LLXI01003571">
    <property type="protein sequence ID" value="PKY59447.1"/>
    <property type="molecule type" value="Genomic_DNA"/>
</dbReference>
<gene>
    <name evidence="1" type="ORF">RhiirA4_482212</name>
</gene>
<name>A0A2I1HKP0_9GLOM</name>